<gene>
    <name evidence="9" type="ORF">SAY87_012305</name>
</gene>
<evidence type="ECO:0000259" key="8">
    <source>
        <dbReference type="Pfam" id="PF02453"/>
    </source>
</evidence>
<organism evidence="9 10">
    <name type="scientific">Trapa incisa</name>
    <dbReference type="NCBI Taxonomy" id="236973"/>
    <lineage>
        <taxon>Eukaryota</taxon>
        <taxon>Viridiplantae</taxon>
        <taxon>Streptophyta</taxon>
        <taxon>Embryophyta</taxon>
        <taxon>Tracheophyta</taxon>
        <taxon>Spermatophyta</taxon>
        <taxon>Magnoliopsida</taxon>
        <taxon>eudicotyledons</taxon>
        <taxon>Gunneridae</taxon>
        <taxon>Pentapetalae</taxon>
        <taxon>rosids</taxon>
        <taxon>malvids</taxon>
        <taxon>Myrtales</taxon>
        <taxon>Lythraceae</taxon>
        <taxon>Trapa</taxon>
    </lineage>
</organism>
<dbReference type="GO" id="GO:0009536">
    <property type="term" value="C:plastid"/>
    <property type="evidence" value="ECO:0007669"/>
    <property type="project" value="TreeGrafter"/>
</dbReference>
<evidence type="ECO:0000256" key="6">
    <source>
        <dbReference type="SAM" id="MobiDB-lite"/>
    </source>
</evidence>
<sequence>MLCYPHPPPPLCPSPLVVISQSRHFSSYTTLYHMILSNLPAITLSDLHLGCRHRGGRRRLLNLDLHYSHLSCSSSPSETRKFTSNLTMRVGSHTHTRVKPQNWASIPARDRVIDFGKYRGKMLGTLPSKYLRWISKNLRARDFEEWSRLADEVLQDPIYKDRIEWEFAEGVLNGNSAATAARTESAVSELLEISERFGWDNQDKAGWSRVNFELLGTSKGGRIPRRPPADRKDDEGPDEARGQDGDGARRDVALSEDERRRRERRERLRLRLKRSDSHRDIGERRWIGVFGEAVKKRDPPSSSSDSGSDSSSSIAEEKGVYNPFPGRHGLLKKILRLNLNRRRSPVPVDPLEWKISQDAANNIAACLANTIGAAESVLRVAATGHDKRLFLKVVVCLYTLSAVGRLLSGVTVAYAGLCLFCLYMLAENFKQQLHFAVLQE</sequence>
<evidence type="ECO:0000313" key="10">
    <source>
        <dbReference type="Proteomes" id="UP001345219"/>
    </source>
</evidence>
<dbReference type="PANTHER" id="PTHR38357:SF1">
    <property type="entry name" value="EXPRESSED PROTEIN"/>
    <property type="match status" value="1"/>
</dbReference>
<keyword evidence="4 7" id="KW-1133">Transmembrane helix</keyword>
<evidence type="ECO:0000256" key="3">
    <source>
        <dbReference type="ARBA" id="ARBA00022824"/>
    </source>
</evidence>
<evidence type="ECO:0000256" key="2">
    <source>
        <dbReference type="ARBA" id="ARBA00022692"/>
    </source>
</evidence>
<reference evidence="9 10" key="1">
    <citation type="journal article" date="2023" name="Hortic Res">
        <title>Pangenome of water caltrop reveals structural variations and asymmetric subgenome divergence after allopolyploidization.</title>
        <authorList>
            <person name="Zhang X."/>
            <person name="Chen Y."/>
            <person name="Wang L."/>
            <person name="Yuan Y."/>
            <person name="Fang M."/>
            <person name="Shi L."/>
            <person name="Lu R."/>
            <person name="Comes H.P."/>
            <person name="Ma Y."/>
            <person name="Chen Y."/>
            <person name="Huang G."/>
            <person name="Zhou Y."/>
            <person name="Zheng Z."/>
            <person name="Qiu Y."/>
        </authorList>
    </citation>
    <scope>NUCLEOTIDE SEQUENCE [LARGE SCALE GENOMIC DNA]</scope>
    <source>
        <tissue evidence="9">Roots</tissue>
    </source>
</reference>
<dbReference type="Pfam" id="PF02453">
    <property type="entry name" value="Reticulon"/>
    <property type="match status" value="1"/>
</dbReference>
<dbReference type="AlphaFoldDB" id="A0AAN7GJU4"/>
<keyword evidence="3" id="KW-0256">Endoplasmic reticulum</keyword>
<proteinExistence type="predicted"/>
<keyword evidence="10" id="KW-1185">Reference proteome</keyword>
<feature type="compositionally biased region" description="Basic and acidic residues" evidence="6">
    <location>
        <begin position="227"/>
        <end position="258"/>
    </location>
</feature>
<feature type="region of interest" description="Disordered" evidence="6">
    <location>
        <begin position="295"/>
        <end position="320"/>
    </location>
</feature>
<feature type="transmembrane region" description="Helical" evidence="7">
    <location>
        <begin position="406"/>
        <end position="426"/>
    </location>
</feature>
<dbReference type="Proteomes" id="UP001345219">
    <property type="component" value="Chromosome 10"/>
</dbReference>
<keyword evidence="5 7" id="KW-0472">Membrane</keyword>
<dbReference type="InterPro" id="IPR003388">
    <property type="entry name" value="Reticulon"/>
</dbReference>
<feature type="domain" description="Reticulon" evidence="8">
    <location>
        <begin position="349"/>
        <end position="421"/>
    </location>
</feature>
<comment type="caution">
    <text evidence="9">The sequence shown here is derived from an EMBL/GenBank/DDBJ whole genome shotgun (WGS) entry which is preliminary data.</text>
</comment>
<comment type="subcellular location">
    <subcellularLocation>
        <location evidence="1">Endoplasmic reticulum membrane</location>
        <topology evidence="1">Multi-pass membrane protein</topology>
    </subcellularLocation>
</comment>
<dbReference type="GO" id="GO:0005789">
    <property type="term" value="C:endoplasmic reticulum membrane"/>
    <property type="evidence" value="ECO:0007669"/>
    <property type="project" value="UniProtKB-SubCell"/>
</dbReference>
<evidence type="ECO:0000256" key="5">
    <source>
        <dbReference type="ARBA" id="ARBA00023136"/>
    </source>
</evidence>
<dbReference type="EMBL" id="JAXIOK010000021">
    <property type="protein sequence ID" value="KAK4745993.1"/>
    <property type="molecule type" value="Genomic_DNA"/>
</dbReference>
<evidence type="ECO:0000313" key="9">
    <source>
        <dbReference type="EMBL" id="KAK4745993.1"/>
    </source>
</evidence>
<protein>
    <recommendedName>
        <fullName evidence="8">Reticulon domain-containing protein</fullName>
    </recommendedName>
</protein>
<evidence type="ECO:0000256" key="4">
    <source>
        <dbReference type="ARBA" id="ARBA00022989"/>
    </source>
</evidence>
<name>A0AAN7GJU4_9MYRT</name>
<keyword evidence="2 7" id="KW-0812">Transmembrane</keyword>
<feature type="compositionally biased region" description="Low complexity" evidence="6">
    <location>
        <begin position="301"/>
        <end position="313"/>
    </location>
</feature>
<dbReference type="PANTHER" id="PTHR38357">
    <property type="entry name" value="EXPRESSED PROTEIN"/>
    <property type="match status" value="1"/>
</dbReference>
<feature type="region of interest" description="Disordered" evidence="6">
    <location>
        <begin position="218"/>
        <end position="258"/>
    </location>
</feature>
<evidence type="ECO:0000256" key="1">
    <source>
        <dbReference type="ARBA" id="ARBA00004477"/>
    </source>
</evidence>
<accession>A0AAN7GJU4</accession>
<evidence type="ECO:0000256" key="7">
    <source>
        <dbReference type="SAM" id="Phobius"/>
    </source>
</evidence>